<dbReference type="InterPro" id="IPR001110">
    <property type="entry name" value="UPF0012_CS"/>
</dbReference>
<dbReference type="CDD" id="cd07581">
    <property type="entry name" value="nitrilase_3"/>
    <property type="match status" value="1"/>
</dbReference>
<dbReference type="GO" id="GO:0016787">
    <property type="term" value="F:hydrolase activity"/>
    <property type="evidence" value="ECO:0007669"/>
    <property type="project" value="UniProtKB-KW"/>
</dbReference>
<name>A0A7Z0GNP7_9MICC</name>
<accession>A0A7Z0GNP7</accession>
<protein>
    <submittedName>
        <fullName evidence="3">Putative amidohydrolase</fullName>
    </submittedName>
</protein>
<dbReference type="PROSITE" id="PS01227">
    <property type="entry name" value="UPF0012"/>
    <property type="match status" value="1"/>
</dbReference>
<comment type="caution">
    <text evidence="3">The sequence shown here is derived from an EMBL/GenBank/DDBJ whole genome shotgun (WGS) entry which is preliminary data.</text>
</comment>
<gene>
    <name evidence="3" type="ORF">HNR09_001877</name>
</gene>
<dbReference type="InterPro" id="IPR003010">
    <property type="entry name" value="C-N_Hydrolase"/>
</dbReference>
<evidence type="ECO:0000256" key="1">
    <source>
        <dbReference type="ARBA" id="ARBA00010613"/>
    </source>
</evidence>
<dbReference type="SUPFAM" id="SSF56317">
    <property type="entry name" value="Carbon-nitrogen hydrolase"/>
    <property type="match status" value="1"/>
</dbReference>
<dbReference type="RefSeq" id="WP_179541806.1">
    <property type="nucleotide sequence ID" value="NZ_BAAALL010000005.1"/>
</dbReference>
<dbReference type="InterPro" id="IPR036526">
    <property type="entry name" value="C-N_Hydrolase_sf"/>
</dbReference>
<evidence type="ECO:0000313" key="4">
    <source>
        <dbReference type="Proteomes" id="UP000535437"/>
    </source>
</evidence>
<reference evidence="3 4" key="1">
    <citation type="submission" date="2020-07" db="EMBL/GenBank/DDBJ databases">
        <title>Sequencing the genomes of 1000 actinobacteria strains.</title>
        <authorList>
            <person name="Klenk H.-P."/>
        </authorList>
    </citation>
    <scope>NUCLEOTIDE SEQUENCE [LARGE SCALE GENOMIC DNA]</scope>
    <source>
        <strain evidence="3 4">DSM 15475</strain>
    </source>
</reference>
<sequence>MRIAAAQIVTGEDPQQNLALVEKWTAQAAEAGARLVVFPEAVQRAFGHSLTPIAEPVDGAWGTELRRIAERHGVAIVAGMFTPAQPGEQGRERVTNTLLVVDGAVDGTGNGVLAAYDKIHLYDAFGFQESKTVAPGEAPARFALDGQTLGLATCYDIRFPNLFTAHARAGALATILPASWGAGPGKVDQWRLLARARALDSTQYVIACGQGLPSAAGVEAVEGAPTGVGHSMIVSPTGEMLAEAGEAPELLVADLDADVVTAARQRLPVLANAREIPQG</sequence>
<dbReference type="PROSITE" id="PS50263">
    <property type="entry name" value="CN_HYDROLASE"/>
    <property type="match status" value="1"/>
</dbReference>
<dbReference type="Pfam" id="PF00795">
    <property type="entry name" value="CN_hydrolase"/>
    <property type="match status" value="1"/>
</dbReference>
<evidence type="ECO:0000259" key="2">
    <source>
        <dbReference type="PROSITE" id="PS50263"/>
    </source>
</evidence>
<keyword evidence="4" id="KW-1185">Reference proteome</keyword>
<dbReference type="PANTHER" id="PTHR23088">
    <property type="entry name" value="NITRILASE-RELATED"/>
    <property type="match status" value="1"/>
</dbReference>
<dbReference type="PANTHER" id="PTHR23088:SF27">
    <property type="entry name" value="DEAMINATED GLUTATHIONE AMIDASE"/>
    <property type="match status" value="1"/>
</dbReference>
<feature type="domain" description="CN hydrolase" evidence="2">
    <location>
        <begin position="1"/>
        <end position="257"/>
    </location>
</feature>
<dbReference type="AlphaFoldDB" id="A0A7Z0GNP7"/>
<comment type="similarity">
    <text evidence="1">Belongs to the carbon-nitrogen hydrolase superfamily. NIT1/NIT2 family.</text>
</comment>
<evidence type="ECO:0000313" key="3">
    <source>
        <dbReference type="EMBL" id="NYJ78466.1"/>
    </source>
</evidence>
<organism evidence="3 4">
    <name type="scientific">Nesterenkonia xinjiangensis</name>
    <dbReference type="NCBI Taxonomy" id="225327"/>
    <lineage>
        <taxon>Bacteria</taxon>
        <taxon>Bacillati</taxon>
        <taxon>Actinomycetota</taxon>
        <taxon>Actinomycetes</taxon>
        <taxon>Micrococcales</taxon>
        <taxon>Micrococcaceae</taxon>
        <taxon>Nesterenkonia</taxon>
    </lineage>
</organism>
<dbReference type="EMBL" id="JACCFY010000001">
    <property type="protein sequence ID" value="NYJ78466.1"/>
    <property type="molecule type" value="Genomic_DNA"/>
</dbReference>
<dbReference type="Proteomes" id="UP000535437">
    <property type="component" value="Unassembled WGS sequence"/>
</dbReference>
<keyword evidence="3" id="KW-0378">Hydrolase</keyword>
<proteinExistence type="inferred from homology"/>
<dbReference type="Gene3D" id="3.60.110.10">
    <property type="entry name" value="Carbon-nitrogen hydrolase"/>
    <property type="match status" value="1"/>
</dbReference>